<dbReference type="CDD" id="cd00609">
    <property type="entry name" value="AAT_like"/>
    <property type="match status" value="1"/>
</dbReference>
<comment type="similarity">
    <text evidence="2">Belongs to the class-I pyridoxal-phosphate-dependent aminotransferase family.</text>
</comment>
<evidence type="ECO:0000256" key="3">
    <source>
        <dbReference type="ARBA" id="ARBA00022576"/>
    </source>
</evidence>
<dbReference type="GO" id="GO:0030170">
    <property type="term" value="F:pyridoxal phosphate binding"/>
    <property type="evidence" value="ECO:0007669"/>
    <property type="project" value="InterPro"/>
</dbReference>
<dbReference type="GO" id="GO:0009074">
    <property type="term" value="P:aromatic amino acid family catabolic process"/>
    <property type="evidence" value="ECO:0007669"/>
    <property type="project" value="TreeGrafter"/>
</dbReference>
<protein>
    <submittedName>
        <fullName evidence="7">Aromatic aminotransferase Aro8</fullName>
    </submittedName>
</protein>
<dbReference type="Proteomes" id="UP001220324">
    <property type="component" value="Unassembled WGS sequence"/>
</dbReference>
<dbReference type="GO" id="GO:0047536">
    <property type="term" value="F:2-aminoadipate transaminase activity"/>
    <property type="evidence" value="ECO:0007669"/>
    <property type="project" value="TreeGrafter"/>
</dbReference>
<keyword evidence="3 7" id="KW-0032">Aminotransferase</keyword>
<name>A0AAD6CTG1_9EURO</name>
<dbReference type="PANTHER" id="PTHR42790">
    <property type="entry name" value="AMINOTRANSFERASE"/>
    <property type="match status" value="1"/>
</dbReference>
<dbReference type="AlphaFoldDB" id="A0AAD6CTG1"/>
<evidence type="ECO:0000256" key="4">
    <source>
        <dbReference type="ARBA" id="ARBA00022679"/>
    </source>
</evidence>
<evidence type="ECO:0000256" key="1">
    <source>
        <dbReference type="ARBA" id="ARBA00001933"/>
    </source>
</evidence>
<proteinExistence type="inferred from homology"/>
<sequence>MPISLDTPRMESKFSFSDIPAHRQKSEMLAGAIAPITTPEMFKNPRCFQKPAAKSFEHRLNLEARSRGAATLKAAGAELNGDVISLGTGRPSPEYFPFLKMSMEFPSGPEFLENSKHRSSKEIGKYDIQDKKSAFDLAVSLNYGYSAGSEQLIRFLTEHVDVVHNPPYSDWQCSLTAGTTSAIDCVFRTFCERGDFIITEEYTYSATLEAARPLGVRTVGVPMDDHGLSASKLEGLLSGWDSPERGARKPFLLYLIPTGQNPTGVTQSLDRRREIYAVAERHDLYIIEDDPYYFLRLGYSKHTSATNGNEQTCPATEAVDSFLRELVPSFLSLDVSGRVLRLDSTSKILAPGLRCSWMTGSAEIISRFLFLHDATVVCPSGLSQLAVHTLLDEVWGHEGLIKWLIHLQSEYTERLNVMLQSCEKHLPRDICSWQTPKAGMFHWIKIDWRAHPMATSALKPEFERMLDIEDRVYCKGLRMGVMCCKGSTFRAGGAQDCDMFFRVTFASASLPQITEAIARFGKAICEEFNKAN</sequence>
<dbReference type="Pfam" id="PF00155">
    <property type="entry name" value="Aminotran_1_2"/>
    <property type="match status" value="1"/>
</dbReference>
<keyword evidence="5" id="KW-0663">Pyridoxal phosphate</keyword>
<evidence type="ECO:0000256" key="2">
    <source>
        <dbReference type="ARBA" id="ARBA00007441"/>
    </source>
</evidence>
<dbReference type="InterPro" id="IPR004839">
    <property type="entry name" value="Aminotransferase_I/II_large"/>
</dbReference>
<feature type="domain" description="Aminotransferase class I/classII large" evidence="6">
    <location>
        <begin position="174"/>
        <end position="520"/>
    </location>
</feature>
<evidence type="ECO:0000256" key="5">
    <source>
        <dbReference type="ARBA" id="ARBA00022898"/>
    </source>
</evidence>
<evidence type="ECO:0000313" key="7">
    <source>
        <dbReference type="EMBL" id="KAJ5538456.1"/>
    </source>
</evidence>
<reference evidence="7 8" key="1">
    <citation type="journal article" date="2023" name="IMA Fungus">
        <title>Comparative genomic study of the Penicillium genus elucidates a diverse pangenome and 15 lateral gene transfer events.</title>
        <authorList>
            <person name="Petersen C."/>
            <person name="Sorensen T."/>
            <person name="Nielsen M.R."/>
            <person name="Sondergaard T.E."/>
            <person name="Sorensen J.L."/>
            <person name="Fitzpatrick D.A."/>
            <person name="Frisvad J.C."/>
            <person name="Nielsen K.L."/>
        </authorList>
    </citation>
    <scope>NUCLEOTIDE SEQUENCE [LARGE SCALE GENOMIC DNA]</scope>
    <source>
        <strain evidence="7 8">IBT 35679</strain>
    </source>
</reference>
<dbReference type="InterPro" id="IPR050859">
    <property type="entry name" value="Class-I_PLP-dep_aminotransf"/>
</dbReference>
<dbReference type="GO" id="GO:0019878">
    <property type="term" value="P:lysine biosynthetic process via aminoadipic acid"/>
    <property type="evidence" value="ECO:0007669"/>
    <property type="project" value="TreeGrafter"/>
</dbReference>
<dbReference type="Gene3D" id="3.40.640.10">
    <property type="entry name" value="Type I PLP-dependent aspartate aminotransferase-like (Major domain)"/>
    <property type="match status" value="1"/>
</dbReference>
<comment type="cofactor">
    <cofactor evidence="1">
        <name>pyridoxal 5'-phosphate</name>
        <dbReference type="ChEBI" id="CHEBI:597326"/>
    </cofactor>
</comment>
<comment type="caution">
    <text evidence="7">The sequence shown here is derived from an EMBL/GenBank/DDBJ whole genome shotgun (WGS) entry which is preliminary data.</text>
</comment>
<dbReference type="EMBL" id="JAQIZZ010000006">
    <property type="protein sequence ID" value="KAJ5538456.1"/>
    <property type="molecule type" value="Genomic_DNA"/>
</dbReference>
<dbReference type="SUPFAM" id="SSF53383">
    <property type="entry name" value="PLP-dependent transferases"/>
    <property type="match status" value="1"/>
</dbReference>
<dbReference type="InterPro" id="IPR015424">
    <property type="entry name" value="PyrdxlP-dep_Trfase"/>
</dbReference>
<dbReference type="PANTHER" id="PTHR42790:SF21">
    <property type="entry name" value="AROMATIC_AMINOADIPATE AMINOTRANSFERASE 1"/>
    <property type="match status" value="1"/>
</dbReference>
<accession>A0AAD6CTG1</accession>
<keyword evidence="4" id="KW-0808">Transferase</keyword>
<organism evidence="7 8">
    <name type="scientific">Penicillium frequentans</name>
    <dbReference type="NCBI Taxonomy" id="3151616"/>
    <lineage>
        <taxon>Eukaryota</taxon>
        <taxon>Fungi</taxon>
        <taxon>Dikarya</taxon>
        <taxon>Ascomycota</taxon>
        <taxon>Pezizomycotina</taxon>
        <taxon>Eurotiomycetes</taxon>
        <taxon>Eurotiomycetidae</taxon>
        <taxon>Eurotiales</taxon>
        <taxon>Aspergillaceae</taxon>
        <taxon>Penicillium</taxon>
    </lineage>
</organism>
<dbReference type="GO" id="GO:0008793">
    <property type="term" value="F:aromatic-amino-acid transaminase activity"/>
    <property type="evidence" value="ECO:0007669"/>
    <property type="project" value="TreeGrafter"/>
</dbReference>
<gene>
    <name evidence="7" type="ORF">N7494_007935</name>
</gene>
<evidence type="ECO:0000313" key="8">
    <source>
        <dbReference type="Proteomes" id="UP001220324"/>
    </source>
</evidence>
<keyword evidence="8" id="KW-1185">Reference proteome</keyword>
<dbReference type="GO" id="GO:0006571">
    <property type="term" value="P:tyrosine biosynthetic process"/>
    <property type="evidence" value="ECO:0007669"/>
    <property type="project" value="TreeGrafter"/>
</dbReference>
<dbReference type="InterPro" id="IPR015421">
    <property type="entry name" value="PyrdxlP-dep_Trfase_major"/>
</dbReference>
<evidence type="ECO:0000259" key="6">
    <source>
        <dbReference type="Pfam" id="PF00155"/>
    </source>
</evidence>